<organism evidence="1">
    <name type="scientific">Palpitomonas bilix</name>
    <dbReference type="NCBI Taxonomy" id="652834"/>
    <lineage>
        <taxon>Eukaryota</taxon>
        <taxon>Eukaryota incertae sedis</taxon>
    </lineage>
</organism>
<evidence type="ECO:0000313" key="1">
    <source>
        <dbReference type="EMBL" id="CAE0266380.1"/>
    </source>
</evidence>
<dbReference type="EMBL" id="HBIB01044057">
    <property type="protein sequence ID" value="CAE0266380.1"/>
    <property type="molecule type" value="Transcribed_RNA"/>
</dbReference>
<gene>
    <name evidence="1" type="ORF">PBIL07802_LOCUS28720</name>
</gene>
<protein>
    <submittedName>
        <fullName evidence="1">Uncharacterized protein</fullName>
    </submittedName>
</protein>
<reference evidence="1" key="1">
    <citation type="submission" date="2021-01" db="EMBL/GenBank/DDBJ databases">
        <authorList>
            <person name="Corre E."/>
            <person name="Pelletier E."/>
            <person name="Niang G."/>
            <person name="Scheremetjew M."/>
            <person name="Finn R."/>
            <person name="Kale V."/>
            <person name="Holt S."/>
            <person name="Cochrane G."/>
            <person name="Meng A."/>
            <person name="Brown T."/>
            <person name="Cohen L."/>
        </authorList>
    </citation>
    <scope>NUCLEOTIDE SEQUENCE</scope>
    <source>
        <strain evidence="1">NIES-2562</strain>
    </source>
</reference>
<proteinExistence type="predicted"/>
<dbReference type="AlphaFoldDB" id="A0A7S3GHF9"/>
<accession>A0A7S3GHF9</accession>
<name>A0A7S3GHF9_9EUKA</name>
<sequence>MGERQAGKRDVEMRVGGWIGGYLRISMAFQFTCASVQTCTPAHFLSPTQHSFSLPVSFFFIFTLIFENLHCAESCIELSVSVASILKTLQLKVRTHAHMLPCTYTHR</sequence>